<sequence>MWDISTTPVSSVHQAFIKIGPDEHLGTDEHEGRIHEGHILCDELFFVEFCERVIGSDGRCDPDFDETA</sequence>
<name>A0A8T0ED06_ARGBR</name>
<organism evidence="1 2">
    <name type="scientific">Argiope bruennichi</name>
    <name type="common">Wasp spider</name>
    <name type="synonym">Aranea bruennichi</name>
    <dbReference type="NCBI Taxonomy" id="94029"/>
    <lineage>
        <taxon>Eukaryota</taxon>
        <taxon>Metazoa</taxon>
        <taxon>Ecdysozoa</taxon>
        <taxon>Arthropoda</taxon>
        <taxon>Chelicerata</taxon>
        <taxon>Arachnida</taxon>
        <taxon>Araneae</taxon>
        <taxon>Araneomorphae</taxon>
        <taxon>Entelegynae</taxon>
        <taxon>Araneoidea</taxon>
        <taxon>Araneidae</taxon>
        <taxon>Argiope</taxon>
    </lineage>
</organism>
<accession>A0A8T0ED06</accession>
<gene>
    <name evidence="1" type="ORF">HNY73_018143</name>
</gene>
<reference evidence="1" key="2">
    <citation type="submission" date="2020-06" db="EMBL/GenBank/DDBJ databases">
        <authorList>
            <person name="Sheffer M."/>
        </authorList>
    </citation>
    <scope>NUCLEOTIDE SEQUENCE</scope>
</reference>
<evidence type="ECO:0000313" key="1">
    <source>
        <dbReference type="EMBL" id="KAF8770639.1"/>
    </source>
</evidence>
<dbReference type="Proteomes" id="UP000807504">
    <property type="component" value="Unassembled WGS sequence"/>
</dbReference>
<dbReference type="AlphaFoldDB" id="A0A8T0ED06"/>
<protein>
    <submittedName>
        <fullName evidence="1">Uncharacterized protein</fullName>
    </submittedName>
</protein>
<comment type="caution">
    <text evidence="1">The sequence shown here is derived from an EMBL/GenBank/DDBJ whole genome shotgun (WGS) entry which is preliminary data.</text>
</comment>
<reference evidence="1" key="1">
    <citation type="journal article" date="2020" name="bioRxiv">
        <title>Chromosome-level reference genome of the European wasp spider Argiope bruennichi: a resource for studies on range expansion and evolutionary adaptation.</title>
        <authorList>
            <person name="Sheffer M.M."/>
            <person name="Hoppe A."/>
            <person name="Krehenwinkel H."/>
            <person name="Uhl G."/>
            <person name="Kuss A.W."/>
            <person name="Jensen L."/>
            <person name="Jensen C."/>
            <person name="Gillespie R.G."/>
            <person name="Hoff K.J."/>
            <person name="Prost S."/>
        </authorList>
    </citation>
    <scope>NUCLEOTIDE SEQUENCE</scope>
</reference>
<dbReference type="EMBL" id="JABXBU010002228">
    <property type="protein sequence ID" value="KAF8770638.1"/>
    <property type="molecule type" value="Genomic_DNA"/>
</dbReference>
<evidence type="ECO:0000313" key="2">
    <source>
        <dbReference type="Proteomes" id="UP000807504"/>
    </source>
</evidence>
<dbReference type="EMBL" id="JABXBU010002228">
    <property type="protein sequence ID" value="KAF8770639.1"/>
    <property type="molecule type" value="Genomic_DNA"/>
</dbReference>
<proteinExistence type="predicted"/>
<keyword evidence="2" id="KW-1185">Reference proteome</keyword>